<evidence type="ECO:0000256" key="5">
    <source>
        <dbReference type="ARBA" id="ARBA00022792"/>
    </source>
</evidence>
<dbReference type="InterPro" id="IPR002048">
    <property type="entry name" value="EF_hand_dom"/>
</dbReference>
<feature type="non-terminal residue" evidence="12">
    <location>
        <position position="389"/>
    </location>
</feature>
<accession>A0A7K6XYE7</accession>
<reference evidence="12 13" key="1">
    <citation type="submission" date="2019-09" db="EMBL/GenBank/DDBJ databases">
        <title>Bird 10,000 Genomes (B10K) Project - Family phase.</title>
        <authorList>
            <person name="Zhang G."/>
        </authorList>
    </citation>
    <scope>NUCLEOTIDE SEQUENCE [LARGE SCALE GENOMIC DNA]</scope>
    <source>
        <strain evidence="12">B10K-UC-030-53</strain>
    </source>
</reference>
<evidence type="ECO:0000313" key="13">
    <source>
        <dbReference type="Proteomes" id="UP000587587"/>
    </source>
</evidence>
<dbReference type="PROSITE" id="PS00018">
    <property type="entry name" value="EF_HAND_1"/>
    <property type="match status" value="1"/>
</dbReference>
<dbReference type="GO" id="GO:0005758">
    <property type="term" value="C:mitochondrial intermembrane space"/>
    <property type="evidence" value="ECO:0007669"/>
    <property type="project" value="UniProtKB-SubCell"/>
</dbReference>
<dbReference type="PROSITE" id="PS50222">
    <property type="entry name" value="EF_HAND_2"/>
    <property type="match status" value="2"/>
</dbReference>
<evidence type="ECO:0000256" key="6">
    <source>
        <dbReference type="ARBA" id="ARBA00022837"/>
    </source>
</evidence>
<evidence type="ECO:0000256" key="2">
    <source>
        <dbReference type="ARBA" id="ARBA00004569"/>
    </source>
</evidence>
<evidence type="ECO:0000256" key="7">
    <source>
        <dbReference type="ARBA" id="ARBA00022946"/>
    </source>
</evidence>
<dbReference type="Proteomes" id="UP000587587">
    <property type="component" value="Unassembled WGS sequence"/>
</dbReference>
<comment type="subcellular location">
    <subcellularLocation>
        <location evidence="1">Mitochondrion inner membrane</location>
    </subcellularLocation>
    <subcellularLocation>
        <location evidence="2">Mitochondrion intermembrane space</location>
    </subcellularLocation>
</comment>
<gene>
    <name evidence="12" type="primary">Micu3</name>
    <name evidence="12" type="ORF">PROCAF_R14148</name>
</gene>
<dbReference type="InterPro" id="IPR018247">
    <property type="entry name" value="EF_Hand_1_Ca_BS"/>
</dbReference>
<dbReference type="InterPro" id="IPR039800">
    <property type="entry name" value="MICU1/2/3"/>
</dbReference>
<dbReference type="GO" id="GO:0005509">
    <property type="term" value="F:calcium ion binding"/>
    <property type="evidence" value="ECO:0007669"/>
    <property type="project" value="InterPro"/>
</dbReference>
<feature type="domain" description="EF-hand" evidence="11">
    <location>
        <begin position="346"/>
        <end position="381"/>
    </location>
</feature>
<dbReference type="GO" id="GO:1990246">
    <property type="term" value="C:uniplex complex"/>
    <property type="evidence" value="ECO:0007669"/>
    <property type="project" value="TreeGrafter"/>
</dbReference>
<evidence type="ECO:0000256" key="10">
    <source>
        <dbReference type="ARBA" id="ARBA00023157"/>
    </source>
</evidence>
<evidence type="ECO:0000256" key="1">
    <source>
        <dbReference type="ARBA" id="ARBA00004273"/>
    </source>
</evidence>
<keyword evidence="3" id="KW-0479">Metal-binding</keyword>
<name>A0A7K6XYE7_9PASE</name>
<dbReference type="SMART" id="SM00054">
    <property type="entry name" value="EFh"/>
    <property type="match status" value="2"/>
</dbReference>
<protein>
    <submittedName>
        <fullName evidence="12">MICU3 protein</fullName>
    </submittedName>
</protein>
<dbReference type="CDD" id="cd16175">
    <property type="entry name" value="EFh_MICU3"/>
    <property type="match status" value="1"/>
</dbReference>
<sequence>VTENRSDLEDLHLYATPREQRFRRFASLEFEGQLYMTPYDFIQSVTSDEPKRKQKFYNAKTTRENELNQILMETPPVWKGSSKLFRNLNEKGVISYTEYLFLLCILTKPHAGFRIAFNMFDTDGNEMVDKKEFLVLQEIFRKKNEKREKRGDEEKRAMLRLQLYGYHTPTNSVLKTEGEDLVPRSYWDTLRRSTSQALFSDLAERVDDISSSLSDTTLLVHFFGKKGKAELNFEDFYRFMDNLQTEVLEIEFLSYSNGMNTISEEDFAHILLRYTNVENTSSYLENMRCSIPEEKGITFEEFRSFFQFLNNLEDFAIAMQMYNFASRSIGQDEFKRAVYVATGVKLSPHLVNTVFKIFDVDRDDQLSYKEFIGIMKDRLNRGFRVRIPI</sequence>
<dbReference type="FunFam" id="1.10.238.10:FF:000149">
    <property type="entry name" value="Mitochondrial calcium uptake family member 3"/>
    <property type="match status" value="1"/>
</dbReference>
<comment type="caution">
    <text evidence="12">The sequence shown here is derived from an EMBL/GenBank/DDBJ whole genome shotgun (WGS) entry which is preliminary data.</text>
</comment>
<evidence type="ECO:0000256" key="3">
    <source>
        <dbReference type="ARBA" id="ARBA00022723"/>
    </source>
</evidence>
<dbReference type="InterPro" id="IPR011992">
    <property type="entry name" value="EF-hand-dom_pair"/>
</dbReference>
<dbReference type="Gene3D" id="1.10.238.10">
    <property type="entry name" value="EF-hand"/>
    <property type="match status" value="2"/>
</dbReference>
<keyword evidence="9" id="KW-0472">Membrane</keyword>
<keyword evidence="4" id="KW-0677">Repeat</keyword>
<dbReference type="SUPFAM" id="SSF47473">
    <property type="entry name" value="EF-hand"/>
    <property type="match status" value="2"/>
</dbReference>
<keyword evidence="7" id="KW-0809">Transit peptide</keyword>
<feature type="domain" description="EF-hand" evidence="11">
    <location>
        <begin position="108"/>
        <end position="143"/>
    </location>
</feature>
<keyword evidence="8" id="KW-0496">Mitochondrion</keyword>
<dbReference type="GO" id="GO:0051560">
    <property type="term" value="P:mitochondrial calcium ion homeostasis"/>
    <property type="evidence" value="ECO:0007669"/>
    <property type="project" value="TreeGrafter"/>
</dbReference>
<proteinExistence type="predicted"/>
<dbReference type="GO" id="GO:0036444">
    <property type="term" value="P:calcium import into the mitochondrion"/>
    <property type="evidence" value="ECO:0007669"/>
    <property type="project" value="TreeGrafter"/>
</dbReference>
<feature type="non-terminal residue" evidence="12">
    <location>
        <position position="1"/>
    </location>
</feature>
<dbReference type="Pfam" id="PF13499">
    <property type="entry name" value="EF-hand_7"/>
    <property type="match status" value="1"/>
</dbReference>
<organism evidence="12 13">
    <name type="scientific">Promerops cafer</name>
    <name type="common">Cape sugarbird</name>
    <dbReference type="NCBI Taxonomy" id="254652"/>
    <lineage>
        <taxon>Eukaryota</taxon>
        <taxon>Metazoa</taxon>
        <taxon>Chordata</taxon>
        <taxon>Craniata</taxon>
        <taxon>Vertebrata</taxon>
        <taxon>Euteleostomi</taxon>
        <taxon>Archelosauria</taxon>
        <taxon>Archosauria</taxon>
        <taxon>Dinosauria</taxon>
        <taxon>Saurischia</taxon>
        <taxon>Theropoda</taxon>
        <taxon>Coelurosauria</taxon>
        <taxon>Aves</taxon>
        <taxon>Neognathae</taxon>
        <taxon>Neoaves</taxon>
        <taxon>Telluraves</taxon>
        <taxon>Australaves</taxon>
        <taxon>Passeriformes</taxon>
        <taxon>Passeroidea</taxon>
        <taxon>Nectariniidae</taxon>
        <taxon>Promerops</taxon>
    </lineage>
</organism>
<dbReference type="AlphaFoldDB" id="A0A7K6XYE7"/>
<keyword evidence="6" id="KW-0106">Calcium</keyword>
<evidence type="ECO:0000256" key="4">
    <source>
        <dbReference type="ARBA" id="ARBA00022737"/>
    </source>
</evidence>
<evidence type="ECO:0000259" key="11">
    <source>
        <dbReference type="PROSITE" id="PS50222"/>
    </source>
</evidence>
<evidence type="ECO:0000256" key="8">
    <source>
        <dbReference type="ARBA" id="ARBA00023128"/>
    </source>
</evidence>
<keyword evidence="13" id="KW-1185">Reference proteome</keyword>
<dbReference type="EMBL" id="VZSE01012287">
    <property type="protein sequence ID" value="NWX64321.1"/>
    <property type="molecule type" value="Genomic_DNA"/>
</dbReference>
<keyword evidence="10" id="KW-1015">Disulfide bond</keyword>
<evidence type="ECO:0000256" key="9">
    <source>
        <dbReference type="ARBA" id="ARBA00023136"/>
    </source>
</evidence>
<evidence type="ECO:0000313" key="12">
    <source>
        <dbReference type="EMBL" id="NWX64321.1"/>
    </source>
</evidence>
<keyword evidence="5" id="KW-0999">Mitochondrion inner membrane</keyword>
<dbReference type="PANTHER" id="PTHR12294">
    <property type="entry name" value="EF HAND DOMAIN FAMILY A1,A2-RELATED"/>
    <property type="match status" value="1"/>
</dbReference>
<dbReference type="PANTHER" id="PTHR12294:SF10">
    <property type="entry name" value="CALCIUM UPTAKE PROTEIN 3, MITOCHONDRIAL"/>
    <property type="match status" value="1"/>
</dbReference>